<dbReference type="RefSeq" id="WP_145672876.1">
    <property type="nucleotide sequence ID" value="NZ_VIWO01000008.1"/>
</dbReference>
<evidence type="ECO:0000256" key="4">
    <source>
        <dbReference type="ARBA" id="ARBA00023163"/>
    </source>
</evidence>
<evidence type="ECO:0000256" key="1">
    <source>
        <dbReference type="ARBA" id="ARBA00010641"/>
    </source>
</evidence>
<dbReference type="GO" id="GO:0006352">
    <property type="term" value="P:DNA-templated transcription initiation"/>
    <property type="evidence" value="ECO:0007669"/>
    <property type="project" value="InterPro"/>
</dbReference>
<dbReference type="OrthoDB" id="799938at2"/>
<dbReference type="InterPro" id="IPR013325">
    <property type="entry name" value="RNA_pol_sigma_r2"/>
</dbReference>
<evidence type="ECO:0000256" key="3">
    <source>
        <dbReference type="ARBA" id="ARBA00023082"/>
    </source>
</evidence>
<dbReference type="GO" id="GO:0016987">
    <property type="term" value="F:sigma factor activity"/>
    <property type="evidence" value="ECO:0007669"/>
    <property type="project" value="UniProtKB-KW"/>
</dbReference>
<dbReference type="AlphaFoldDB" id="A0A561PC50"/>
<dbReference type="SUPFAM" id="SSF88946">
    <property type="entry name" value="Sigma2 domain of RNA polymerase sigma factors"/>
    <property type="match status" value="1"/>
</dbReference>
<dbReference type="InterPro" id="IPR039425">
    <property type="entry name" value="RNA_pol_sigma-70-like"/>
</dbReference>
<protein>
    <submittedName>
        <fullName evidence="7">RNA polymerase sigma-70 factor (ECF subfamily)</fullName>
    </submittedName>
</protein>
<evidence type="ECO:0000256" key="2">
    <source>
        <dbReference type="ARBA" id="ARBA00023015"/>
    </source>
</evidence>
<evidence type="ECO:0000313" key="7">
    <source>
        <dbReference type="EMBL" id="TWF35703.1"/>
    </source>
</evidence>
<evidence type="ECO:0000313" key="8">
    <source>
        <dbReference type="Proteomes" id="UP000320811"/>
    </source>
</evidence>
<evidence type="ECO:0000259" key="6">
    <source>
        <dbReference type="Pfam" id="PF08281"/>
    </source>
</evidence>
<keyword evidence="3" id="KW-0731">Sigma factor</keyword>
<dbReference type="Pfam" id="PF08281">
    <property type="entry name" value="Sigma70_r4_2"/>
    <property type="match status" value="1"/>
</dbReference>
<dbReference type="GO" id="GO:0003677">
    <property type="term" value="F:DNA binding"/>
    <property type="evidence" value="ECO:0007669"/>
    <property type="project" value="InterPro"/>
</dbReference>
<dbReference type="Gene3D" id="1.10.10.10">
    <property type="entry name" value="Winged helix-like DNA-binding domain superfamily/Winged helix DNA-binding domain"/>
    <property type="match status" value="1"/>
</dbReference>
<organism evidence="7 8">
    <name type="scientific">Chitinophaga polysaccharea</name>
    <dbReference type="NCBI Taxonomy" id="1293035"/>
    <lineage>
        <taxon>Bacteria</taxon>
        <taxon>Pseudomonadati</taxon>
        <taxon>Bacteroidota</taxon>
        <taxon>Chitinophagia</taxon>
        <taxon>Chitinophagales</taxon>
        <taxon>Chitinophagaceae</taxon>
        <taxon>Chitinophaga</taxon>
    </lineage>
</organism>
<dbReference type="NCBIfam" id="TIGR02937">
    <property type="entry name" value="sigma70-ECF"/>
    <property type="match status" value="1"/>
</dbReference>
<feature type="domain" description="RNA polymerase sigma factor 70 region 4 type 2" evidence="6">
    <location>
        <begin position="126"/>
        <end position="169"/>
    </location>
</feature>
<dbReference type="InterPro" id="IPR013324">
    <property type="entry name" value="RNA_pol_sigma_r3/r4-like"/>
</dbReference>
<evidence type="ECO:0000259" key="5">
    <source>
        <dbReference type="Pfam" id="PF04542"/>
    </source>
</evidence>
<gene>
    <name evidence="7" type="ORF">FHW36_10859</name>
</gene>
<comment type="similarity">
    <text evidence="1">Belongs to the sigma-70 factor family. ECF subfamily.</text>
</comment>
<dbReference type="Pfam" id="PF04542">
    <property type="entry name" value="Sigma70_r2"/>
    <property type="match status" value="1"/>
</dbReference>
<name>A0A561PC50_9BACT</name>
<dbReference type="Gene3D" id="1.10.1740.10">
    <property type="match status" value="1"/>
</dbReference>
<reference evidence="7 8" key="1">
    <citation type="submission" date="2019-06" db="EMBL/GenBank/DDBJ databases">
        <title>Sorghum-associated microbial communities from plants grown in Nebraska, USA.</title>
        <authorList>
            <person name="Schachtman D."/>
        </authorList>
    </citation>
    <scope>NUCLEOTIDE SEQUENCE [LARGE SCALE GENOMIC DNA]</scope>
    <source>
        <strain evidence="7 8">1209</strain>
    </source>
</reference>
<dbReference type="Proteomes" id="UP000320811">
    <property type="component" value="Unassembled WGS sequence"/>
</dbReference>
<comment type="caution">
    <text evidence="7">The sequence shown here is derived from an EMBL/GenBank/DDBJ whole genome shotgun (WGS) entry which is preliminary data.</text>
</comment>
<dbReference type="InterPro" id="IPR013249">
    <property type="entry name" value="RNA_pol_sigma70_r4_t2"/>
</dbReference>
<dbReference type="PANTHER" id="PTHR43133">
    <property type="entry name" value="RNA POLYMERASE ECF-TYPE SIGMA FACTO"/>
    <property type="match status" value="1"/>
</dbReference>
<keyword evidence="2" id="KW-0805">Transcription regulation</keyword>
<dbReference type="InterPro" id="IPR007627">
    <property type="entry name" value="RNA_pol_sigma70_r2"/>
</dbReference>
<dbReference type="InterPro" id="IPR014284">
    <property type="entry name" value="RNA_pol_sigma-70_dom"/>
</dbReference>
<sequence length="196" mass="23478">MEQVLENEELILKEVAAGNRAAYSSLYRHYFFRLNRFVQFFCQNQEDTEEIIQDCFLKIWERRETLVNIRSFENYLFRMAQNRLFDIAKQKERRLKVIKHASLNIHNEDDVVEKEVIFNQYHQLSQKAIEQLSPRKREIFLLSTQKGLSLDEIAAITDLSRAAVKKNLYSSVHFIKSYLRSYADWPLIFLIISLFF</sequence>
<proteinExistence type="inferred from homology"/>
<keyword evidence="8" id="KW-1185">Reference proteome</keyword>
<keyword evidence="4" id="KW-0804">Transcription</keyword>
<feature type="domain" description="RNA polymerase sigma-70 region 2" evidence="5">
    <location>
        <begin position="26"/>
        <end position="93"/>
    </location>
</feature>
<dbReference type="PANTHER" id="PTHR43133:SF46">
    <property type="entry name" value="RNA POLYMERASE SIGMA-70 FACTOR ECF SUBFAMILY"/>
    <property type="match status" value="1"/>
</dbReference>
<dbReference type="EMBL" id="VIWO01000008">
    <property type="protein sequence ID" value="TWF35703.1"/>
    <property type="molecule type" value="Genomic_DNA"/>
</dbReference>
<accession>A0A561PC50</accession>
<dbReference type="SUPFAM" id="SSF88659">
    <property type="entry name" value="Sigma3 and sigma4 domains of RNA polymerase sigma factors"/>
    <property type="match status" value="1"/>
</dbReference>
<dbReference type="InterPro" id="IPR036388">
    <property type="entry name" value="WH-like_DNA-bd_sf"/>
</dbReference>